<dbReference type="InterPro" id="IPR002913">
    <property type="entry name" value="START_lipid-bd_dom"/>
</dbReference>
<dbReference type="SMR" id="A2G202"/>
<gene>
    <name evidence="2" type="ORF">TVAG_300150</name>
</gene>
<dbReference type="CDD" id="cd00177">
    <property type="entry name" value="START"/>
    <property type="match status" value="1"/>
</dbReference>
<dbReference type="InterPro" id="IPR051213">
    <property type="entry name" value="START_lipid_transfer"/>
</dbReference>
<accession>A2G202</accession>
<dbReference type="Pfam" id="PF01852">
    <property type="entry name" value="START"/>
    <property type="match status" value="1"/>
</dbReference>
<dbReference type="AlphaFoldDB" id="A2G202"/>
<dbReference type="GO" id="GO:0008289">
    <property type="term" value="F:lipid binding"/>
    <property type="evidence" value="ECO:0007669"/>
    <property type="project" value="InterPro"/>
</dbReference>
<sequence length="213" mass="24346">MSIPANEIEAHEKRLQEVLKLYNGDQWKLSKDDKGVKYYTANYENNSFSMVKSVVTIQAPYEKVRGLLMKAEIVDKEHPAPKGDDTKAMYVFDHVDDGHDSEYMYCSYSSGTSLVADREFLALRRHYEVEGKDVWLHCTPLNEKMKDVVPPNVRGYMTFQADILEHDESDKNACKFTFLVHCDPLGKIPAFVYNAVAISQGDAAKKLRERALK</sequence>
<keyword evidence="3" id="KW-1185">Reference proteome</keyword>
<evidence type="ECO:0000259" key="1">
    <source>
        <dbReference type="Pfam" id="PF01852"/>
    </source>
</evidence>
<dbReference type="InParanoid" id="A2G202"/>
<feature type="domain" description="START" evidence="1">
    <location>
        <begin position="23"/>
        <end position="197"/>
    </location>
</feature>
<reference evidence="2" key="2">
    <citation type="journal article" date="2007" name="Science">
        <title>Draft genome sequence of the sexually transmitted pathogen Trichomonas vaginalis.</title>
        <authorList>
            <person name="Carlton J.M."/>
            <person name="Hirt R.P."/>
            <person name="Silva J.C."/>
            <person name="Delcher A.L."/>
            <person name="Schatz M."/>
            <person name="Zhao Q."/>
            <person name="Wortman J.R."/>
            <person name="Bidwell S.L."/>
            <person name="Alsmark U.C.M."/>
            <person name="Besteiro S."/>
            <person name="Sicheritz-Ponten T."/>
            <person name="Noel C.J."/>
            <person name="Dacks J.B."/>
            <person name="Foster P.G."/>
            <person name="Simillion C."/>
            <person name="Van de Peer Y."/>
            <person name="Miranda-Saavedra D."/>
            <person name="Barton G.J."/>
            <person name="Westrop G.D."/>
            <person name="Mueller S."/>
            <person name="Dessi D."/>
            <person name="Fiori P.L."/>
            <person name="Ren Q."/>
            <person name="Paulsen I."/>
            <person name="Zhang H."/>
            <person name="Bastida-Corcuera F.D."/>
            <person name="Simoes-Barbosa A."/>
            <person name="Brown M.T."/>
            <person name="Hayes R.D."/>
            <person name="Mukherjee M."/>
            <person name="Okumura C.Y."/>
            <person name="Schneider R."/>
            <person name="Smith A.J."/>
            <person name="Vanacova S."/>
            <person name="Villalvazo M."/>
            <person name="Haas B.J."/>
            <person name="Pertea M."/>
            <person name="Feldblyum T.V."/>
            <person name="Utterback T.R."/>
            <person name="Shu C.L."/>
            <person name="Osoegawa K."/>
            <person name="de Jong P.J."/>
            <person name="Hrdy I."/>
            <person name="Horvathova L."/>
            <person name="Zubacova Z."/>
            <person name="Dolezal P."/>
            <person name="Malik S.B."/>
            <person name="Logsdon J.M. Jr."/>
            <person name="Henze K."/>
            <person name="Gupta A."/>
            <person name="Wang C.C."/>
            <person name="Dunne R.L."/>
            <person name="Upcroft J.A."/>
            <person name="Upcroft P."/>
            <person name="White O."/>
            <person name="Salzberg S.L."/>
            <person name="Tang P."/>
            <person name="Chiu C.-H."/>
            <person name="Lee Y.-S."/>
            <person name="Embley T.M."/>
            <person name="Coombs G.H."/>
            <person name="Mottram J.C."/>
            <person name="Tachezy J."/>
            <person name="Fraser-Liggett C.M."/>
            <person name="Johnson P.J."/>
        </authorList>
    </citation>
    <scope>NUCLEOTIDE SEQUENCE [LARGE SCALE GENOMIC DNA]</scope>
    <source>
        <strain evidence="2">G3</strain>
    </source>
</reference>
<name>A2G202_TRIV3</name>
<dbReference type="EMBL" id="DS114262">
    <property type="protein sequence ID" value="EAX88816.1"/>
    <property type="molecule type" value="Genomic_DNA"/>
</dbReference>
<organism evidence="2 3">
    <name type="scientific">Trichomonas vaginalis (strain ATCC PRA-98 / G3)</name>
    <dbReference type="NCBI Taxonomy" id="412133"/>
    <lineage>
        <taxon>Eukaryota</taxon>
        <taxon>Metamonada</taxon>
        <taxon>Parabasalia</taxon>
        <taxon>Trichomonadida</taxon>
        <taxon>Trichomonadidae</taxon>
        <taxon>Trichomonas</taxon>
    </lineage>
</organism>
<dbReference type="VEuPathDB" id="TrichDB:TVAGG3_0478790"/>
<dbReference type="Gene3D" id="3.30.530.20">
    <property type="match status" value="1"/>
</dbReference>
<proteinExistence type="predicted"/>
<protein>
    <recommendedName>
        <fullName evidence="1">START domain-containing protein</fullName>
    </recommendedName>
</protein>
<dbReference type="RefSeq" id="XP_001301746.1">
    <property type="nucleotide sequence ID" value="XM_001301745.1"/>
</dbReference>
<dbReference type="Proteomes" id="UP000001542">
    <property type="component" value="Unassembled WGS sequence"/>
</dbReference>
<dbReference type="PANTHER" id="PTHR19308">
    <property type="entry name" value="PHOSPHATIDYLCHOLINE TRANSFER PROTEIN"/>
    <property type="match status" value="1"/>
</dbReference>
<evidence type="ECO:0000313" key="2">
    <source>
        <dbReference type="EMBL" id="EAX88816.1"/>
    </source>
</evidence>
<dbReference type="KEGG" id="tva:4746479"/>
<dbReference type="VEuPathDB" id="TrichDB:TVAG_300150"/>
<evidence type="ECO:0000313" key="3">
    <source>
        <dbReference type="Proteomes" id="UP000001542"/>
    </source>
</evidence>
<dbReference type="InterPro" id="IPR023393">
    <property type="entry name" value="START-like_dom_sf"/>
</dbReference>
<reference evidence="2" key="1">
    <citation type="submission" date="2006-10" db="EMBL/GenBank/DDBJ databases">
        <authorList>
            <person name="Amadeo P."/>
            <person name="Zhao Q."/>
            <person name="Wortman J."/>
            <person name="Fraser-Liggett C."/>
            <person name="Carlton J."/>
        </authorList>
    </citation>
    <scope>NUCLEOTIDE SEQUENCE</scope>
    <source>
        <strain evidence="2">G3</strain>
    </source>
</reference>
<dbReference type="PANTHER" id="PTHR19308:SF56">
    <property type="entry name" value="START DOMAIN-CONTAINING PROTEIN"/>
    <property type="match status" value="1"/>
</dbReference>
<dbReference type="SUPFAM" id="SSF55961">
    <property type="entry name" value="Bet v1-like"/>
    <property type="match status" value="1"/>
</dbReference>
<dbReference type="GO" id="GO:0005737">
    <property type="term" value="C:cytoplasm"/>
    <property type="evidence" value="ECO:0007669"/>
    <property type="project" value="UniProtKB-ARBA"/>
</dbReference>